<dbReference type="GO" id="GO:0006654">
    <property type="term" value="P:phosphatidic acid biosynthetic process"/>
    <property type="evidence" value="ECO:0007669"/>
    <property type="project" value="TreeGrafter"/>
</dbReference>
<protein>
    <submittedName>
        <fullName evidence="4">1-acyl-sn-glycerol-3-phosphate acyltransferase</fullName>
    </submittedName>
</protein>
<accession>A0A7V3PTU3</accession>
<name>A0A7V3PTU3_UNCW3</name>
<feature type="domain" description="Phospholipid/glycerol acyltransferase" evidence="3">
    <location>
        <begin position="41"/>
        <end position="156"/>
    </location>
</feature>
<dbReference type="PANTHER" id="PTHR10434:SF11">
    <property type="entry name" value="1-ACYL-SN-GLYCEROL-3-PHOSPHATE ACYLTRANSFERASE"/>
    <property type="match status" value="1"/>
</dbReference>
<keyword evidence="1 4" id="KW-0808">Transferase</keyword>
<dbReference type="SMART" id="SM00563">
    <property type="entry name" value="PlsC"/>
    <property type="match status" value="1"/>
</dbReference>
<dbReference type="AlphaFoldDB" id="A0A7V3PTU3"/>
<dbReference type="GO" id="GO:0005886">
    <property type="term" value="C:plasma membrane"/>
    <property type="evidence" value="ECO:0007669"/>
    <property type="project" value="TreeGrafter"/>
</dbReference>
<evidence type="ECO:0000256" key="2">
    <source>
        <dbReference type="ARBA" id="ARBA00023315"/>
    </source>
</evidence>
<evidence type="ECO:0000313" key="4">
    <source>
        <dbReference type="EMBL" id="HGD13285.1"/>
    </source>
</evidence>
<sequence>MNTNSPFYQRLKAVLLKIYGWLIRVRVFGKERIALPLQTGFIVAANHLTGADSIVIQIGLKTRIFFIAWARWFHSRFVGFWMRNLCDTLPVNKGVHPDNIATLRHSIKLLKQGATIGIYPEGELNRSGQIQRVYDGTAWLAVRAGVPVLPVYVTGLKLGPAPHSRPWLNEAWEGFFSVVGNLLNRNITILIGEPIFPDAPPKNAAELRTQIQRINRQLLTQFRQMELEIKNSKQKTASFNPPVDPRRN</sequence>
<dbReference type="Pfam" id="PF01553">
    <property type="entry name" value="Acyltransferase"/>
    <property type="match status" value="1"/>
</dbReference>
<comment type="caution">
    <text evidence="4">The sequence shown here is derived from an EMBL/GenBank/DDBJ whole genome shotgun (WGS) entry which is preliminary data.</text>
</comment>
<keyword evidence="2 4" id="KW-0012">Acyltransferase</keyword>
<dbReference type="SUPFAM" id="SSF69593">
    <property type="entry name" value="Glycerol-3-phosphate (1)-acyltransferase"/>
    <property type="match status" value="1"/>
</dbReference>
<reference evidence="4" key="1">
    <citation type="journal article" date="2020" name="mSystems">
        <title>Genome- and Community-Level Interaction Insights into Carbon Utilization and Element Cycling Functions of Hydrothermarchaeota in Hydrothermal Sediment.</title>
        <authorList>
            <person name="Zhou Z."/>
            <person name="Liu Y."/>
            <person name="Xu W."/>
            <person name="Pan J."/>
            <person name="Luo Z.H."/>
            <person name="Li M."/>
        </authorList>
    </citation>
    <scope>NUCLEOTIDE SEQUENCE [LARGE SCALE GENOMIC DNA]</scope>
    <source>
        <strain evidence="4">SpSt-914</strain>
    </source>
</reference>
<dbReference type="GO" id="GO:0003841">
    <property type="term" value="F:1-acylglycerol-3-phosphate O-acyltransferase activity"/>
    <property type="evidence" value="ECO:0007669"/>
    <property type="project" value="TreeGrafter"/>
</dbReference>
<dbReference type="EMBL" id="DTMZ01000101">
    <property type="protein sequence ID" value="HGD13285.1"/>
    <property type="molecule type" value="Genomic_DNA"/>
</dbReference>
<gene>
    <name evidence="4" type="ORF">ENX16_04315</name>
</gene>
<dbReference type="InterPro" id="IPR002123">
    <property type="entry name" value="Plipid/glycerol_acylTrfase"/>
</dbReference>
<dbReference type="PANTHER" id="PTHR10434">
    <property type="entry name" value="1-ACYL-SN-GLYCEROL-3-PHOSPHATE ACYLTRANSFERASE"/>
    <property type="match status" value="1"/>
</dbReference>
<proteinExistence type="predicted"/>
<evidence type="ECO:0000256" key="1">
    <source>
        <dbReference type="ARBA" id="ARBA00022679"/>
    </source>
</evidence>
<dbReference type="CDD" id="cd07989">
    <property type="entry name" value="LPLAT_AGPAT-like"/>
    <property type="match status" value="1"/>
</dbReference>
<evidence type="ECO:0000259" key="3">
    <source>
        <dbReference type="SMART" id="SM00563"/>
    </source>
</evidence>
<organism evidence="4">
    <name type="scientific">candidate division WOR-3 bacterium</name>
    <dbReference type="NCBI Taxonomy" id="2052148"/>
    <lineage>
        <taxon>Bacteria</taxon>
        <taxon>Bacteria division WOR-3</taxon>
    </lineage>
</organism>